<reference evidence="2 3" key="1">
    <citation type="submission" date="2016-11" db="EMBL/GenBank/DDBJ databases">
        <title>Trade-off between light-utilization and light-protection in marine flavobacteria.</title>
        <authorList>
            <person name="Kumagai Y."/>
        </authorList>
    </citation>
    <scope>NUCLEOTIDE SEQUENCE [LARGE SCALE GENOMIC DNA]</scope>
    <source>
        <strain evidence="2 3">JCM 17109</strain>
    </source>
</reference>
<evidence type="ECO:0000313" key="2">
    <source>
        <dbReference type="EMBL" id="PRP66578.1"/>
    </source>
</evidence>
<organism evidence="2 3">
    <name type="scientific">Nonlabens agnitus</name>
    <dbReference type="NCBI Taxonomy" id="870484"/>
    <lineage>
        <taxon>Bacteria</taxon>
        <taxon>Pseudomonadati</taxon>
        <taxon>Bacteroidota</taxon>
        <taxon>Flavobacteriia</taxon>
        <taxon>Flavobacteriales</taxon>
        <taxon>Flavobacteriaceae</taxon>
        <taxon>Nonlabens</taxon>
    </lineage>
</organism>
<feature type="chain" id="PRO_5015418235" evidence="1">
    <location>
        <begin position="19"/>
        <end position="122"/>
    </location>
</feature>
<keyword evidence="3" id="KW-1185">Reference proteome</keyword>
<dbReference type="OrthoDB" id="1453593at2"/>
<accession>A0A2S9WSZ3</accession>
<sequence length="122" mass="13946">MKRLLIIAVLLISGIAAAQDYVAPEPNERQKEEGKELAREMDKQLSLTEKQLLLVEKVNATFNAQRDLVLGNKDLSIAEKNEVLQSLYVEQGREMTDILVREQLDLYERIRGDIQPLIVVEE</sequence>
<feature type="signal peptide" evidence="1">
    <location>
        <begin position="1"/>
        <end position="18"/>
    </location>
</feature>
<gene>
    <name evidence="2" type="ORF">BST86_05420</name>
</gene>
<evidence type="ECO:0000313" key="3">
    <source>
        <dbReference type="Proteomes" id="UP000239532"/>
    </source>
</evidence>
<name>A0A2S9WSZ3_9FLAO</name>
<dbReference type="RefSeq" id="WP_105982394.1">
    <property type="nucleotide sequence ID" value="NZ_MQUC01000003.1"/>
</dbReference>
<keyword evidence="1" id="KW-0732">Signal</keyword>
<proteinExistence type="predicted"/>
<dbReference type="Proteomes" id="UP000239532">
    <property type="component" value="Unassembled WGS sequence"/>
</dbReference>
<comment type="caution">
    <text evidence="2">The sequence shown here is derived from an EMBL/GenBank/DDBJ whole genome shotgun (WGS) entry which is preliminary data.</text>
</comment>
<dbReference type="EMBL" id="MQUC01000003">
    <property type="protein sequence ID" value="PRP66578.1"/>
    <property type="molecule type" value="Genomic_DNA"/>
</dbReference>
<protein>
    <submittedName>
        <fullName evidence="2">Uncharacterized protein</fullName>
    </submittedName>
</protein>
<evidence type="ECO:0000256" key="1">
    <source>
        <dbReference type="SAM" id="SignalP"/>
    </source>
</evidence>
<dbReference type="AlphaFoldDB" id="A0A2S9WSZ3"/>